<gene>
    <name evidence="2" type="ORF">S03H2_23461</name>
</gene>
<dbReference type="PANTHER" id="PTHR12526">
    <property type="entry name" value="GLYCOSYLTRANSFERASE"/>
    <property type="match status" value="1"/>
</dbReference>
<reference evidence="2" key="1">
    <citation type="journal article" date="2014" name="Front. Microbiol.">
        <title>High frequency of phylogenetically diverse reductive dehalogenase-homologous genes in deep subseafloor sedimentary metagenomes.</title>
        <authorList>
            <person name="Kawai M."/>
            <person name="Futagami T."/>
            <person name="Toyoda A."/>
            <person name="Takaki Y."/>
            <person name="Nishi S."/>
            <person name="Hori S."/>
            <person name="Arai W."/>
            <person name="Tsubouchi T."/>
            <person name="Morono Y."/>
            <person name="Uchiyama I."/>
            <person name="Ito T."/>
            <person name="Fujiyama A."/>
            <person name="Inagaki F."/>
            <person name="Takami H."/>
        </authorList>
    </citation>
    <scope>NUCLEOTIDE SEQUENCE</scope>
    <source>
        <strain evidence="2">Expedition CK06-06</strain>
    </source>
</reference>
<dbReference type="SUPFAM" id="SSF53756">
    <property type="entry name" value="UDP-Glycosyltransferase/glycogen phosphorylase"/>
    <property type="match status" value="1"/>
</dbReference>
<dbReference type="PANTHER" id="PTHR12526:SF637">
    <property type="entry name" value="GLYCOSYLTRANSFERASE EPSF-RELATED"/>
    <property type="match status" value="1"/>
</dbReference>
<comment type="caution">
    <text evidence="2">The sequence shown here is derived from an EMBL/GenBank/DDBJ whole genome shotgun (WGS) entry which is preliminary data.</text>
</comment>
<dbReference type="InterPro" id="IPR001296">
    <property type="entry name" value="Glyco_trans_1"/>
</dbReference>
<feature type="domain" description="Glycosyl transferase family 1" evidence="1">
    <location>
        <begin position="28"/>
        <end position="118"/>
    </location>
</feature>
<dbReference type="EMBL" id="BARU01012817">
    <property type="protein sequence ID" value="GAH31496.1"/>
    <property type="molecule type" value="Genomic_DNA"/>
</dbReference>
<evidence type="ECO:0000259" key="1">
    <source>
        <dbReference type="Pfam" id="PF00534"/>
    </source>
</evidence>
<name>X1EDZ9_9ZZZZ</name>
<dbReference type="Gene3D" id="3.40.50.2000">
    <property type="entry name" value="Glycogen Phosphorylase B"/>
    <property type="match status" value="1"/>
</dbReference>
<protein>
    <recommendedName>
        <fullName evidence="1">Glycosyl transferase family 1 domain-containing protein</fullName>
    </recommendedName>
</protein>
<dbReference type="AlphaFoldDB" id="X1EDZ9"/>
<dbReference type="CDD" id="cd03801">
    <property type="entry name" value="GT4_PimA-like"/>
    <property type="match status" value="1"/>
</dbReference>
<dbReference type="GO" id="GO:0016757">
    <property type="term" value="F:glycosyltransferase activity"/>
    <property type="evidence" value="ECO:0007669"/>
    <property type="project" value="InterPro"/>
</dbReference>
<evidence type="ECO:0000313" key="2">
    <source>
        <dbReference type="EMBL" id="GAH31496.1"/>
    </source>
</evidence>
<dbReference type="Pfam" id="PF00534">
    <property type="entry name" value="Glycos_transf_1"/>
    <property type="match status" value="1"/>
</dbReference>
<organism evidence="2">
    <name type="scientific">marine sediment metagenome</name>
    <dbReference type="NCBI Taxonomy" id="412755"/>
    <lineage>
        <taxon>unclassified sequences</taxon>
        <taxon>metagenomes</taxon>
        <taxon>ecological metagenomes</taxon>
    </lineage>
</organism>
<proteinExistence type="predicted"/>
<accession>X1EDZ9</accession>
<sequence length="127" mass="14261">MAKKIVAMMNDSELAVADYYLDGDYNYYKHGNMPAFYNSLDCLLVTSETEAHPLVVYEAMACEIPAVVTNVGDVSEFIIDGNNGFILPINASPSEFVRVITKLKNEEFRKQIGGEARKTILKMLTWE</sequence>